<dbReference type="EMBL" id="SDIL01000108">
    <property type="protein sequence ID" value="RXK36107.1"/>
    <property type="molecule type" value="Genomic_DNA"/>
</dbReference>
<protein>
    <submittedName>
        <fullName evidence="2">Uncharacterized protein</fullName>
    </submittedName>
</protein>
<feature type="compositionally biased region" description="Acidic residues" evidence="1">
    <location>
        <begin position="227"/>
        <end position="253"/>
    </location>
</feature>
<feature type="compositionally biased region" description="Acidic residues" evidence="1">
    <location>
        <begin position="178"/>
        <end position="195"/>
    </location>
</feature>
<keyword evidence="3" id="KW-1185">Reference proteome</keyword>
<evidence type="ECO:0000313" key="3">
    <source>
        <dbReference type="Proteomes" id="UP000289152"/>
    </source>
</evidence>
<proteinExistence type="predicted"/>
<sequence length="307" mass="33934">MSQTYSLKSSTRITRDDTKTAAEAGWVLERIADQGNLPTPEQLQDVHNEISELHKGARRLFAHFTSRHSHSQAAFMRKKFEFRSVTEQDSDTVTHTHEAWLKSEYREDDNDTLTQSQISAPGNNHWSMSIPHTHLSSAADSDFVQEILRRTEDELAELDASGEAGIDGQEEATGMDTNDPEYSDEESSVDGDTIDQEASSNFQEDQAQLTPSDQAQLTPSGQAQTESSEEDTEMDTNDQEHSDEESSVEIDPELQEALQVIDNHVARAVADYHSSQGVTVGMDTADQESGVASSSDSSSSSDEEEEE</sequence>
<evidence type="ECO:0000256" key="1">
    <source>
        <dbReference type="SAM" id="MobiDB-lite"/>
    </source>
</evidence>
<comment type="caution">
    <text evidence="2">The sequence shown here is derived from an EMBL/GenBank/DDBJ whole genome shotgun (WGS) entry which is preliminary data.</text>
</comment>
<dbReference type="AlphaFoldDB" id="A0A4Q1BD77"/>
<organism evidence="2 3">
    <name type="scientific">Tremella mesenterica</name>
    <name type="common">Jelly fungus</name>
    <dbReference type="NCBI Taxonomy" id="5217"/>
    <lineage>
        <taxon>Eukaryota</taxon>
        <taxon>Fungi</taxon>
        <taxon>Dikarya</taxon>
        <taxon>Basidiomycota</taxon>
        <taxon>Agaricomycotina</taxon>
        <taxon>Tremellomycetes</taxon>
        <taxon>Tremellales</taxon>
        <taxon>Tremellaceae</taxon>
        <taxon>Tremella</taxon>
    </lineage>
</organism>
<feature type="region of interest" description="Disordered" evidence="1">
    <location>
        <begin position="158"/>
        <end position="253"/>
    </location>
</feature>
<feature type="region of interest" description="Disordered" evidence="1">
    <location>
        <begin position="278"/>
        <end position="307"/>
    </location>
</feature>
<dbReference type="Proteomes" id="UP000289152">
    <property type="component" value="Unassembled WGS sequence"/>
</dbReference>
<feature type="compositionally biased region" description="Polar residues" evidence="1">
    <location>
        <begin position="196"/>
        <end position="224"/>
    </location>
</feature>
<dbReference type="InParanoid" id="A0A4Q1BD77"/>
<accession>A0A4Q1BD77</accession>
<name>A0A4Q1BD77_TREME</name>
<reference evidence="2 3" key="1">
    <citation type="submission" date="2016-06" db="EMBL/GenBank/DDBJ databases">
        <title>Evolution of pathogenesis and genome organization in the Tremellales.</title>
        <authorList>
            <person name="Cuomo C."/>
            <person name="Litvintseva A."/>
            <person name="Heitman J."/>
            <person name="Chen Y."/>
            <person name="Sun S."/>
            <person name="Springer D."/>
            <person name="Dromer F."/>
            <person name="Young S."/>
            <person name="Zeng Q."/>
            <person name="Chapman S."/>
            <person name="Gujja S."/>
            <person name="Saif S."/>
            <person name="Birren B."/>
        </authorList>
    </citation>
    <scope>NUCLEOTIDE SEQUENCE [LARGE SCALE GENOMIC DNA]</scope>
    <source>
        <strain evidence="2 3">ATCC 28783</strain>
    </source>
</reference>
<gene>
    <name evidence="2" type="ORF">M231_06598</name>
</gene>
<evidence type="ECO:0000313" key="2">
    <source>
        <dbReference type="EMBL" id="RXK36107.1"/>
    </source>
</evidence>